<evidence type="ECO:0000313" key="3">
    <source>
        <dbReference type="Proteomes" id="UP000256294"/>
    </source>
</evidence>
<dbReference type="AlphaFoldDB" id="A0A3D9UQH1"/>
<keyword evidence="1" id="KW-0732">Signal</keyword>
<comment type="caution">
    <text evidence="2">The sequence shown here is derived from an EMBL/GenBank/DDBJ whole genome shotgun (WGS) entry which is preliminary data.</text>
</comment>
<dbReference type="EMBL" id="QTUB01000001">
    <property type="protein sequence ID" value="REF28214.1"/>
    <property type="molecule type" value="Genomic_DNA"/>
</dbReference>
<sequence>MFKKLLVGGALATALIAGIGTASATELIAEIGPESAKLKPCPSQRVTLVRHDDKGPLYEKHVINPYNNFAVTYNKYEEDVGKKIKWELQRKTGQCLFKGPHKGFGAYYLGRVIW</sequence>
<feature type="signal peptide" evidence="1">
    <location>
        <begin position="1"/>
        <end position="24"/>
    </location>
</feature>
<feature type="chain" id="PRO_5017786941" evidence="1">
    <location>
        <begin position="25"/>
        <end position="114"/>
    </location>
</feature>
<accession>A0A3D9UQH1</accession>
<dbReference type="Proteomes" id="UP000256294">
    <property type="component" value="Unassembled WGS sequence"/>
</dbReference>
<protein>
    <submittedName>
        <fullName evidence="2">Uncharacterized protein</fullName>
    </submittedName>
</protein>
<name>A0A3D9UQH1_9GAMM</name>
<proteinExistence type="predicted"/>
<evidence type="ECO:0000313" key="2">
    <source>
        <dbReference type="EMBL" id="REF28214.1"/>
    </source>
</evidence>
<dbReference type="RefSeq" id="WP_115827001.1">
    <property type="nucleotide sequence ID" value="NZ_QTUB01000001.1"/>
</dbReference>
<evidence type="ECO:0000256" key="1">
    <source>
        <dbReference type="SAM" id="SignalP"/>
    </source>
</evidence>
<organism evidence="2 3">
    <name type="scientific">Xenorhabdus cabanillasii</name>
    <dbReference type="NCBI Taxonomy" id="351673"/>
    <lineage>
        <taxon>Bacteria</taxon>
        <taxon>Pseudomonadati</taxon>
        <taxon>Pseudomonadota</taxon>
        <taxon>Gammaproteobacteria</taxon>
        <taxon>Enterobacterales</taxon>
        <taxon>Morganellaceae</taxon>
        <taxon>Xenorhabdus</taxon>
    </lineage>
</organism>
<gene>
    <name evidence="2" type="ORF">BDD26_3092</name>
</gene>
<keyword evidence="3" id="KW-1185">Reference proteome</keyword>
<reference evidence="2 3" key="1">
    <citation type="submission" date="2018-08" db="EMBL/GenBank/DDBJ databases">
        <title>Genomic Encyclopedia of Archaeal and Bacterial Type Strains, Phase II (KMG-II): from individual species to whole genera.</title>
        <authorList>
            <person name="Goeker M."/>
        </authorList>
    </citation>
    <scope>NUCLEOTIDE SEQUENCE [LARGE SCALE GENOMIC DNA]</scope>
    <source>
        <strain evidence="2 3">DSM 17905</strain>
    </source>
</reference>